<reference evidence="1" key="1">
    <citation type="submission" date="2020-10" db="EMBL/GenBank/DDBJ databases">
        <title>Sequencing the genomes of 1000 actinobacteria strains.</title>
        <authorList>
            <person name="Klenk H.-P."/>
        </authorList>
    </citation>
    <scope>NUCLEOTIDE SEQUENCE</scope>
    <source>
        <strain evidence="1">DSM 46832</strain>
    </source>
</reference>
<evidence type="ECO:0000313" key="2">
    <source>
        <dbReference type="Proteomes" id="UP000649753"/>
    </source>
</evidence>
<dbReference type="RefSeq" id="WP_192770775.1">
    <property type="nucleotide sequence ID" value="NZ_JADBEB010000001.1"/>
</dbReference>
<proteinExistence type="predicted"/>
<protein>
    <submittedName>
        <fullName evidence="1">Uncharacterized protein</fullName>
    </submittedName>
</protein>
<keyword evidence="2" id="KW-1185">Reference proteome</keyword>
<gene>
    <name evidence="1" type="ORF">H4W31_007403</name>
</gene>
<comment type="caution">
    <text evidence="1">The sequence shown here is derived from an EMBL/GenBank/DDBJ whole genome shotgun (WGS) entry which is preliminary data.</text>
</comment>
<sequence length="80" mass="8871">MLERDLAVYSAAAGRWRDLAEDIDNAAEDLIRGTRDLAQVWPEGPASQAAHGKPVVDLATIRVHRRKILQSMISEYSQAV</sequence>
<evidence type="ECO:0000313" key="1">
    <source>
        <dbReference type="EMBL" id="MBE1491765.1"/>
    </source>
</evidence>
<dbReference type="AlphaFoldDB" id="A0A927MDP6"/>
<name>A0A927MDP6_9ACTN</name>
<dbReference type="Proteomes" id="UP000649753">
    <property type="component" value="Unassembled WGS sequence"/>
</dbReference>
<organism evidence="1 2">
    <name type="scientific">Plantactinospora soyae</name>
    <dbReference type="NCBI Taxonomy" id="1544732"/>
    <lineage>
        <taxon>Bacteria</taxon>
        <taxon>Bacillati</taxon>
        <taxon>Actinomycetota</taxon>
        <taxon>Actinomycetes</taxon>
        <taxon>Micromonosporales</taxon>
        <taxon>Micromonosporaceae</taxon>
        <taxon>Plantactinospora</taxon>
    </lineage>
</organism>
<dbReference type="EMBL" id="JADBEB010000001">
    <property type="protein sequence ID" value="MBE1491765.1"/>
    <property type="molecule type" value="Genomic_DNA"/>
</dbReference>
<accession>A0A927MDP6</accession>